<dbReference type="EMBL" id="CAJPEX010001593">
    <property type="protein sequence ID" value="CAG0919488.1"/>
    <property type="molecule type" value="Genomic_DNA"/>
</dbReference>
<dbReference type="SUPFAM" id="SSF56672">
    <property type="entry name" value="DNA/RNA polymerases"/>
    <property type="match status" value="1"/>
</dbReference>
<dbReference type="Gene3D" id="3.30.470.20">
    <property type="entry name" value="ATP-grasp fold, B domain"/>
    <property type="match status" value="1"/>
</dbReference>
<evidence type="ECO:0000259" key="5">
    <source>
        <dbReference type="Pfam" id="PF17919"/>
    </source>
</evidence>
<dbReference type="Proteomes" id="UP000678499">
    <property type="component" value="Unassembled WGS sequence"/>
</dbReference>
<organism evidence="6">
    <name type="scientific">Notodromas monacha</name>
    <dbReference type="NCBI Taxonomy" id="399045"/>
    <lineage>
        <taxon>Eukaryota</taxon>
        <taxon>Metazoa</taxon>
        <taxon>Ecdysozoa</taxon>
        <taxon>Arthropoda</taxon>
        <taxon>Crustacea</taxon>
        <taxon>Oligostraca</taxon>
        <taxon>Ostracoda</taxon>
        <taxon>Podocopa</taxon>
        <taxon>Podocopida</taxon>
        <taxon>Cypridocopina</taxon>
        <taxon>Cypridoidea</taxon>
        <taxon>Cyprididae</taxon>
        <taxon>Notodromas</taxon>
    </lineage>
</organism>
<evidence type="ECO:0000256" key="4">
    <source>
        <dbReference type="SAM" id="MobiDB-lite"/>
    </source>
</evidence>
<reference evidence="6" key="1">
    <citation type="submission" date="2020-11" db="EMBL/GenBank/DDBJ databases">
        <authorList>
            <person name="Tran Van P."/>
        </authorList>
    </citation>
    <scope>NUCLEOTIDE SEQUENCE</scope>
</reference>
<keyword evidence="2" id="KW-0547">Nucleotide-binding</keyword>
<evidence type="ECO:0000313" key="6">
    <source>
        <dbReference type="EMBL" id="CAD7279336.1"/>
    </source>
</evidence>
<dbReference type="InterPro" id="IPR043502">
    <property type="entry name" value="DNA/RNA_pol_sf"/>
</dbReference>
<dbReference type="GO" id="GO:0015631">
    <property type="term" value="F:tubulin binding"/>
    <property type="evidence" value="ECO:0007669"/>
    <property type="project" value="TreeGrafter"/>
</dbReference>
<dbReference type="GO" id="GO:0070740">
    <property type="term" value="F:tubulin-glutamic acid ligase activity"/>
    <property type="evidence" value="ECO:0007669"/>
    <property type="project" value="TreeGrafter"/>
</dbReference>
<name>A0A7R9BRW5_9CRUS</name>
<feature type="compositionally biased region" description="Basic and acidic residues" evidence="4">
    <location>
        <begin position="2039"/>
        <end position="2048"/>
    </location>
</feature>
<feature type="compositionally biased region" description="Polar residues" evidence="4">
    <location>
        <begin position="1135"/>
        <end position="1144"/>
    </location>
</feature>
<keyword evidence="3" id="KW-0067">ATP-binding</keyword>
<protein>
    <recommendedName>
        <fullName evidence="5">Reverse transcriptase/retrotransposon-derived protein RNase H-like domain-containing protein</fullName>
    </recommendedName>
</protein>
<proteinExistence type="predicted"/>
<dbReference type="Pfam" id="PF17919">
    <property type="entry name" value="RT_RNaseH_2"/>
    <property type="match status" value="1"/>
</dbReference>
<dbReference type="PANTHER" id="PTHR12241">
    <property type="entry name" value="TUBULIN POLYGLUTAMYLASE"/>
    <property type="match status" value="1"/>
</dbReference>
<evidence type="ECO:0000256" key="1">
    <source>
        <dbReference type="ARBA" id="ARBA00022598"/>
    </source>
</evidence>
<evidence type="ECO:0000313" key="7">
    <source>
        <dbReference type="Proteomes" id="UP000678499"/>
    </source>
</evidence>
<feature type="region of interest" description="Disordered" evidence="4">
    <location>
        <begin position="2039"/>
        <end position="2070"/>
    </location>
</feature>
<dbReference type="InterPro" id="IPR041577">
    <property type="entry name" value="RT_RNaseH_2"/>
</dbReference>
<dbReference type="GO" id="GO:0005524">
    <property type="term" value="F:ATP binding"/>
    <property type="evidence" value="ECO:0007669"/>
    <property type="project" value="UniProtKB-KW"/>
</dbReference>
<dbReference type="InterPro" id="IPR004344">
    <property type="entry name" value="TTL/TTLL_fam"/>
</dbReference>
<dbReference type="Pfam" id="PF03133">
    <property type="entry name" value="TTL"/>
    <property type="match status" value="1"/>
</dbReference>
<gene>
    <name evidence="6" type="ORF">NMOB1V02_LOCUS7011</name>
</gene>
<keyword evidence="7" id="KW-1185">Reference proteome</keyword>
<accession>A0A7R9BRW5</accession>
<evidence type="ECO:0000256" key="2">
    <source>
        <dbReference type="ARBA" id="ARBA00022741"/>
    </source>
</evidence>
<dbReference type="GO" id="GO:0071897">
    <property type="term" value="P:DNA biosynthetic process"/>
    <property type="evidence" value="ECO:0007669"/>
    <property type="project" value="UniProtKB-ARBA"/>
</dbReference>
<feature type="region of interest" description="Disordered" evidence="4">
    <location>
        <begin position="1110"/>
        <end position="1160"/>
    </location>
</feature>
<evidence type="ECO:0000256" key="3">
    <source>
        <dbReference type="ARBA" id="ARBA00022840"/>
    </source>
</evidence>
<dbReference type="PROSITE" id="PS51221">
    <property type="entry name" value="TTL"/>
    <property type="match status" value="1"/>
</dbReference>
<dbReference type="EMBL" id="OA883630">
    <property type="protein sequence ID" value="CAD7279336.1"/>
    <property type="molecule type" value="Genomic_DNA"/>
</dbReference>
<dbReference type="OrthoDB" id="202825at2759"/>
<dbReference type="PANTHER" id="PTHR12241:SF162">
    <property type="entry name" value="TUBULIN MONOGLUTAMYLASE TTLL4"/>
    <property type="match status" value="1"/>
</dbReference>
<dbReference type="GO" id="GO:0036064">
    <property type="term" value="C:ciliary basal body"/>
    <property type="evidence" value="ECO:0007669"/>
    <property type="project" value="TreeGrafter"/>
</dbReference>
<dbReference type="SUPFAM" id="SSF56059">
    <property type="entry name" value="Glutathione synthetase ATP-binding domain-like"/>
    <property type="match status" value="1"/>
</dbReference>
<feature type="region of interest" description="Disordered" evidence="4">
    <location>
        <begin position="1201"/>
        <end position="1223"/>
    </location>
</feature>
<feature type="domain" description="Reverse transcriptase/retrotransposon-derived protein RNase H-like" evidence="5">
    <location>
        <begin position="43"/>
        <end position="115"/>
    </location>
</feature>
<sequence length="2094" mass="238361">MRQMQQFLGMATYLWAHLPTNFANAEKALCRIIPPKPAIKLNWDSKAEEAFLHIKNILADTARLERMDPTWPIAVHCNASAISLGTVLVQTNPAGNKHVIEYASRTLKDAKTRLRQKQPMLMTRPGLLGTTLGSICEGIQQHHTLHHQRVTPTAEAMFGCRTILEVDRKFRAAIDDSPIELEDIQQWADERQREISCGSRSQHTTRECLGNGALSRTTAVSTQPWVQKGTWPHPSGIGQGALWLLEIIMHMPNQRYKPLQSCNKQPIFTMPTDNPTVERSMSGDGIFDPADDRPVSCKRMCVDYDAVLTHLLHWKSDTYLWERSRPTYYENTDSFNSTKASVSRIKWKYEDFHRRRRPKTLSGKVNGLTKLAGGMRKKTSSQHSARTQQTDGFKFNSRKNKVLAAAADILGESATSSCDDAVKTDDEEIFQILDSAMVTSDDVQDDSGVKGVFREAAGAAAAVSSSSPAGLPKVGSTTSSVQGVSISSLGSKTLSGSQGSVRQLSLVELARLQGVVQKGTLGRPRGLRPSLFSGVPPTINFALHNTHAEEVPPFLKKHLRWKLSNLTPLVVRKVLGHSNLRLMKSDSTEWIGHWGKHMKAVMFKDFKAYQKINHFPGTFVIGRKDRLWKGFAQFRSKFGKNEFNFLPRTYVLPNDLRELKESMDRKGSRGQNYIVKPPASARGTGVYVVNNYSSINAERQLVVQKYITRPFLINSTKFDLRLYIFVASYNPLRLYLYRDGLVRFASEKYNSSSRTLNHQYVHLTNYSINRKSGNYQANNNINECQGHKWTLLAFWKFLRRLGVNTGLLWASIQDIVIKTILTSESTVNDMMERHVRSRYSTFELFGFDIILDETLKPWLLEVNISPSLHSSSSLDEDVKGRMLRDLFNLMMLHVPSGKLSKEEEREVVRQCRLPPDSMVSHDAVLYTDELSRTERNKHDYYQTKNRRKDYLRTILSELTPDDIRQLIVAEDELARCGDYVRIFPTQYTYLYHRFFEKPRYYNLLLDAWEFHYHSDRLAGRLLLEHYCSKKYHLQFRKDVSYRRIHVQMFLAFLLSALSEHFLVAMFVVVSMRILVMSWDAFRAVAAHVHRDESKLNAGSEIATVERSREHAAVAADVPTKESPAQPQSRTEDASGVSSAQTAQGSDDAESATETQQSRSKAALKGMPQCPFCGGQDVDKENDCCLDCGAVCQQVSQKLVDENPLPDDDNPEVQRASHAGRKVRDHEHLKSREVALRRSCGWFRSEGFCLCVEVMQKLLGELGASQETKDCLRITWHLFLRNIGYCSCGTGEQSEGNQKLQFSLQDSSLGKAVPNPVQNLNLSKVLQLMLISIYVSGEQKIEAFDLKRWLNEDHLPSTLMTRYFPSFINVNFRDLSLFTCNNFSLKPGILFSTGAFLGLEDFQDRDVSKILKRLIVEFELPLCLYGYIAALFENELPRGTSSFQDIPKSYREAMENKWGQNNYRSYYLLRFAEVIAGGMIIVAMKHLFGMNGFSEFLVATRLSAMQHCLEKYENAELEGCFRGAFNFTDWYHFFTYRDLLVKKIHPSAAICAKEYNVYEHVSLPVLLRRAQYLEGQAFAGQKLARGGLMGEALTNPESVAHVMDKKNAEQVRSIVNASLPENESFEKVIPKEVTAIFRPSLYPTRAVISAYLNILPALRRVRNLPRNQAVPAEDFVELNEDVLRQKFTDKNFNYLLDAVQYRSLSDVSPQLRKPLERFQEACESTRRSYWMFQTTRHRERLRFENLFEQLPRTYKKVAEIFANVLGCSVVHLHAESAVKVRMLNLIELWKQQRREDIKVIDAIANDLFSIFQYSWQYVDEDSVSYCPCNDLTQLWKGKMSLPLVVGKELADVIASPIAYRMTNVFWSLNLRPEHAAVMKSNLPENCVSEISVSLGPAMLTEALGTIFLCLVWSKARAASCKVMGMVVAAFITIATVNLKKRKACNLDTFENRPGRAASHARDLRSSETKHPMGRKRILYYKKPVLMQKEPLMNYQPNVKLKMPIRYLAPGEKVKTPPRRPVSHRIFTGAPRDWHSFDRREHDENDEKFHKNPGSFVKTGLENASGKTDNKGGALHRITHVVGGHSADLRNEKSAS</sequence>
<keyword evidence="1" id="KW-0436">Ligase</keyword>
<dbReference type="GO" id="GO:0000226">
    <property type="term" value="P:microtubule cytoskeleton organization"/>
    <property type="evidence" value="ECO:0007669"/>
    <property type="project" value="TreeGrafter"/>
</dbReference>